<organism evidence="12 13">
    <name type="scientific">Echeneis naucrates</name>
    <name type="common">Live sharksucker</name>
    <dbReference type="NCBI Taxonomy" id="173247"/>
    <lineage>
        <taxon>Eukaryota</taxon>
        <taxon>Metazoa</taxon>
        <taxon>Chordata</taxon>
        <taxon>Craniata</taxon>
        <taxon>Vertebrata</taxon>
        <taxon>Euteleostomi</taxon>
        <taxon>Actinopterygii</taxon>
        <taxon>Neopterygii</taxon>
        <taxon>Teleostei</taxon>
        <taxon>Neoteleostei</taxon>
        <taxon>Acanthomorphata</taxon>
        <taxon>Carangaria</taxon>
        <taxon>Carangiformes</taxon>
        <taxon>Echeneidae</taxon>
        <taxon>Echeneis</taxon>
    </lineage>
</organism>
<evidence type="ECO:0000256" key="4">
    <source>
        <dbReference type="ARBA" id="ARBA00022574"/>
    </source>
</evidence>
<evidence type="ECO:0000259" key="11">
    <source>
        <dbReference type="SMART" id="SM01166"/>
    </source>
</evidence>
<dbReference type="SMART" id="SM00320">
    <property type="entry name" value="WD40"/>
    <property type="match status" value="5"/>
</dbReference>
<evidence type="ECO:0000256" key="6">
    <source>
        <dbReference type="ARBA" id="ARBA00023203"/>
    </source>
</evidence>
<keyword evidence="3" id="KW-0963">Cytoplasm</keyword>
<evidence type="ECO:0000256" key="7">
    <source>
        <dbReference type="ARBA" id="ARBA00024838"/>
    </source>
</evidence>
<reference evidence="12" key="2">
    <citation type="submission" date="2025-08" db="UniProtKB">
        <authorList>
            <consortium name="Ensembl"/>
        </authorList>
    </citation>
    <scope>IDENTIFICATION</scope>
</reference>
<keyword evidence="4 8" id="KW-0853">WD repeat</keyword>
<dbReference type="GO" id="GO:0005737">
    <property type="term" value="C:cytoplasm"/>
    <property type="evidence" value="ECO:0007669"/>
    <property type="project" value="UniProtKB-SubCell"/>
</dbReference>
<feature type="compositionally biased region" description="Low complexity" evidence="10">
    <location>
        <begin position="228"/>
        <end position="268"/>
    </location>
</feature>
<evidence type="ECO:0000256" key="2">
    <source>
        <dbReference type="ARBA" id="ARBA00009482"/>
    </source>
</evidence>
<keyword evidence="5 9" id="KW-0677">Repeat</keyword>
<dbReference type="PROSITE" id="PS50082">
    <property type="entry name" value="WD_REPEATS_2"/>
    <property type="match status" value="2"/>
</dbReference>
<dbReference type="FunFam" id="2.130.10.10:FF:000076">
    <property type="entry name" value="Coronin"/>
    <property type="match status" value="1"/>
</dbReference>
<evidence type="ECO:0000313" key="12">
    <source>
        <dbReference type="Ensembl" id="ENSENLP00000029617.1"/>
    </source>
</evidence>
<feature type="region of interest" description="Disordered" evidence="10">
    <location>
        <begin position="211"/>
        <end position="269"/>
    </location>
</feature>
<evidence type="ECO:0000256" key="5">
    <source>
        <dbReference type="ARBA" id="ARBA00022737"/>
    </source>
</evidence>
<dbReference type="AlphaFoldDB" id="A0A665VEA6"/>
<evidence type="ECO:0000256" key="9">
    <source>
        <dbReference type="RuleBase" id="RU280818"/>
    </source>
</evidence>
<dbReference type="PANTHER" id="PTHR10856">
    <property type="entry name" value="CORONIN"/>
    <property type="match status" value="1"/>
</dbReference>
<evidence type="ECO:0000256" key="8">
    <source>
        <dbReference type="PROSITE-ProRule" id="PRU00221"/>
    </source>
</evidence>
<dbReference type="SMART" id="SM01167">
    <property type="entry name" value="DUF1900"/>
    <property type="match status" value="2"/>
</dbReference>
<dbReference type="InterPro" id="IPR019775">
    <property type="entry name" value="WD40_repeat_CS"/>
</dbReference>
<keyword evidence="13" id="KW-1185">Reference proteome</keyword>
<sequence>LFHLIIPSLCMQVKLWRLCDPELEQPSSPELTICPGQGRLEMVHFHPSSSGLLAVGTAKCPLIWDTSRQDAPLAVLEQHSDQLQSLSWKRDGSLLASSCKVRTLYSDILNVCYAQGDTVVDCFEVSSSEPFLSQVSHCLTDTSTRGVAMVPKLALNVMSCEVMCVLQLTDSCIVPISYHVPRKHSGQEFHEDLYPDTMGTTPAMPAEEWWQGGNKQQHHTVLQDPARGCSTSSSPLSTPSSSAVPSRSPSSTSGLSSGFLPSPSPSQSAKAIQSLLGPTSKFRHIQGAVMHRDTHITNMRGLNLTTPGECDGFCVNRHRVAVPLSISGGQIAIYERSQPGRLPDASLPTIQNSVNVADFSWDPFDTHRLAVAGDDAKIRLWQVPEGGLKETLTEPELILQGHTEKIYSIKFHPLASGLLVSSSYDLTVRLWNLESGEQVKLLTGHKDQVFGIAWSPDGKFLATVCKDGKVRIYDPRKSTSPLQEGPGPEGPRGARIVWVCEGKYLLVSGFDSRSERGLYLYSADSLSSGAIANIQVDVSPSTLIPFYDPDTNVIILTGKGDTRVHIYEIVPEDPYFMECSSFHSPEPHKGLAFLPKTECNVRDVEIAVGLMLSKTTIEPVAFRVPRVKKEFFQDDVYTDTAVWWEPVLTASAWLSGSNGQHKKISLKPKNMTAVSEAPKEAPVRKYLPSSVYLEEKTDEQKKEELLSAMVAKLGNMDDPLPQESFEGVADDEWVSEYHGADLCCKLVMIK</sequence>
<comment type="similarity">
    <text evidence="2 9">Belongs to the WD repeat coronin family.</text>
</comment>
<dbReference type="InterPro" id="IPR015505">
    <property type="entry name" value="Coronin"/>
</dbReference>
<evidence type="ECO:0000256" key="10">
    <source>
        <dbReference type="SAM" id="MobiDB-lite"/>
    </source>
</evidence>
<dbReference type="InterPro" id="IPR015048">
    <property type="entry name" value="DUF1899"/>
</dbReference>
<proteinExistence type="inferred from homology"/>
<keyword evidence="6" id="KW-0009">Actin-binding</keyword>
<protein>
    <recommendedName>
        <fullName evidence="9">Coronin</fullName>
    </recommendedName>
</protein>
<dbReference type="PROSITE" id="PS50294">
    <property type="entry name" value="WD_REPEATS_REGION"/>
    <property type="match status" value="2"/>
</dbReference>
<comment type="function">
    <text evidence="7">F-actin regulator involved in anterograde Golgi to endosome transport: upon ubiquitination via 'Lys-33'-linked ubiquitin chains by the BCR(KLHL20) E3 ubiquitin ligase complex, interacts with EPS15 and localizes to the trans-Golgi network, where it promotes actin polymerization, thereby facilitating post-Golgi trafficking. May play a role in the maintenance of the Golgi apparatus morphology.</text>
</comment>
<dbReference type="InterPro" id="IPR036322">
    <property type="entry name" value="WD40_repeat_dom_sf"/>
</dbReference>
<reference evidence="12" key="3">
    <citation type="submission" date="2025-09" db="UniProtKB">
        <authorList>
            <consortium name="Ensembl"/>
        </authorList>
    </citation>
    <scope>IDENTIFICATION</scope>
</reference>
<dbReference type="Pfam" id="PF08953">
    <property type="entry name" value="DUF1899"/>
    <property type="match status" value="1"/>
</dbReference>
<reference evidence="12" key="1">
    <citation type="submission" date="2021-04" db="EMBL/GenBank/DDBJ databases">
        <authorList>
            <consortium name="Wellcome Sanger Institute Data Sharing"/>
        </authorList>
    </citation>
    <scope>NUCLEOTIDE SEQUENCE [LARGE SCALE GENOMIC DNA]</scope>
</reference>
<dbReference type="Proteomes" id="UP000472264">
    <property type="component" value="Chromosome 8"/>
</dbReference>
<feature type="repeat" description="WD" evidence="8">
    <location>
        <begin position="399"/>
        <end position="441"/>
    </location>
</feature>
<feature type="domain" description="DUF1899" evidence="11">
    <location>
        <begin position="275"/>
        <end position="340"/>
    </location>
</feature>
<comment type="subcellular location">
    <subcellularLocation>
        <location evidence="1">Cytoplasm</location>
    </subcellularLocation>
</comment>
<dbReference type="InterPro" id="IPR015943">
    <property type="entry name" value="WD40/YVTN_repeat-like_dom_sf"/>
</dbReference>
<accession>A0A665VEA6</accession>
<dbReference type="Gene3D" id="2.130.10.10">
    <property type="entry name" value="YVTN repeat-like/Quinoprotein amine dehydrogenase"/>
    <property type="match status" value="2"/>
</dbReference>
<evidence type="ECO:0000256" key="1">
    <source>
        <dbReference type="ARBA" id="ARBA00004496"/>
    </source>
</evidence>
<gene>
    <name evidence="12" type="primary">LOC115047142</name>
</gene>
<dbReference type="SMART" id="SM01166">
    <property type="entry name" value="DUF1899"/>
    <property type="match status" value="1"/>
</dbReference>
<dbReference type="Pfam" id="PF16300">
    <property type="entry name" value="WD40_4"/>
    <property type="match status" value="2"/>
</dbReference>
<dbReference type="GO" id="GO:0030036">
    <property type="term" value="P:actin cytoskeleton organization"/>
    <property type="evidence" value="ECO:0007669"/>
    <property type="project" value="UniProtKB-ARBA"/>
</dbReference>
<dbReference type="GO" id="GO:0003779">
    <property type="term" value="F:actin binding"/>
    <property type="evidence" value="ECO:0007669"/>
    <property type="project" value="UniProtKB-KW"/>
</dbReference>
<dbReference type="Ensembl" id="ENSENLT00000030492.1">
    <property type="protein sequence ID" value="ENSENLP00000029617.1"/>
    <property type="gene ID" value="ENSENLG00000012929.1"/>
</dbReference>
<dbReference type="Pfam" id="PF00400">
    <property type="entry name" value="WD40"/>
    <property type="match status" value="2"/>
</dbReference>
<dbReference type="PROSITE" id="PS00678">
    <property type="entry name" value="WD_REPEATS_1"/>
    <property type="match status" value="1"/>
</dbReference>
<evidence type="ECO:0000313" key="13">
    <source>
        <dbReference type="Proteomes" id="UP000472264"/>
    </source>
</evidence>
<feature type="repeat" description="WD" evidence="8">
    <location>
        <begin position="442"/>
        <end position="474"/>
    </location>
</feature>
<dbReference type="PANTHER" id="PTHR10856:SF20">
    <property type="entry name" value="CORONIN-7"/>
    <property type="match status" value="1"/>
</dbReference>
<evidence type="ECO:0000256" key="3">
    <source>
        <dbReference type="ARBA" id="ARBA00022490"/>
    </source>
</evidence>
<dbReference type="InterPro" id="IPR001680">
    <property type="entry name" value="WD40_rpt"/>
</dbReference>
<dbReference type="SUPFAM" id="SSF50978">
    <property type="entry name" value="WD40 repeat-like"/>
    <property type="match status" value="2"/>
</dbReference>
<name>A0A665VEA6_ECHNA</name>